<dbReference type="Proteomes" id="UP000792457">
    <property type="component" value="Unassembled WGS sequence"/>
</dbReference>
<accession>A0A8K0KIZ3</accession>
<evidence type="ECO:0000313" key="1">
    <source>
        <dbReference type="EMBL" id="KAG8236139.1"/>
    </source>
</evidence>
<protein>
    <submittedName>
        <fullName evidence="1">Uncharacterized protein</fullName>
    </submittedName>
</protein>
<dbReference type="InterPro" id="IPR027417">
    <property type="entry name" value="P-loop_NTPase"/>
</dbReference>
<evidence type="ECO:0000313" key="2">
    <source>
        <dbReference type="Proteomes" id="UP000792457"/>
    </source>
</evidence>
<gene>
    <name evidence="1" type="ORF">J437_LFUL001597</name>
</gene>
<dbReference type="AlphaFoldDB" id="A0A8K0KIZ3"/>
<name>A0A8K0KIZ3_LADFU</name>
<keyword evidence="2" id="KW-1185">Reference proteome</keyword>
<dbReference type="SUPFAM" id="SSF52540">
    <property type="entry name" value="P-loop containing nucleoside triphosphate hydrolases"/>
    <property type="match status" value="1"/>
</dbReference>
<sequence length="376" mass="42648">MGEISKAFQLDVRIRTRLEEAGIYTFSDVLATSERDLLNRANLCMDQIEKLRSLALSSVRLPQRLPSLIEQGIGGSKYWGLKRSVGCPILDKFLKGGIPARGILELSGESGSGTIYICTEDPFPSRRLIQMIQELQKKCPEAKGITFGDRIYVEHVCDLFITPNNIIIKDTAKSNFKSLESLCATFMFYSIALDDSTDATNTAQLAIFICGIDNEYNITEELALLVLLKDMNRSVDFYEAAKATLARFSLTIDSMSGIVTEGSPAMVEKKEKLCAITLKMENILNVVIKTINFIRSKGLNHRRFQEFLNTLETRYEDILYSTVERWLSCRMLKHFYDLRNEIKCFMDSKGKPVPEFENGTWLAYLACLCGYHFSFK</sequence>
<dbReference type="Gene3D" id="3.40.50.300">
    <property type="entry name" value="P-loop containing nucleotide triphosphate hydrolases"/>
    <property type="match status" value="1"/>
</dbReference>
<comment type="caution">
    <text evidence="1">The sequence shown here is derived from an EMBL/GenBank/DDBJ whole genome shotgun (WGS) entry which is preliminary data.</text>
</comment>
<organism evidence="1 2">
    <name type="scientific">Ladona fulva</name>
    <name type="common">Scarce chaser dragonfly</name>
    <name type="synonym">Libellula fulva</name>
    <dbReference type="NCBI Taxonomy" id="123851"/>
    <lineage>
        <taxon>Eukaryota</taxon>
        <taxon>Metazoa</taxon>
        <taxon>Ecdysozoa</taxon>
        <taxon>Arthropoda</taxon>
        <taxon>Hexapoda</taxon>
        <taxon>Insecta</taxon>
        <taxon>Pterygota</taxon>
        <taxon>Palaeoptera</taxon>
        <taxon>Odonata</taxon>
        <taxon>Epiprocta</taxon>
        <taxon>Anisoptera</taxon>
        <taxon>Libelluloidea</taxon>
        <taxon>Libellulidae</taxon>
        <taxon>Ladona</taxon>
    </lineage>
</organism>
<dbReference type="PANTHER" id="PTHR45913">
    <property type="entry name" value="EPM2A-INTERACTING PROTEIN 1"/>
    <property type="match status" value="1"/>
</dbReference>
<reference evidence="1" key="1">
    <citation type="submission" date="2013-04" db="EMBL/GenBank/DDBJ databases">
        <authorList>
            <person name="Qu J."/>
            <person name="Murali S.C."/>
            <person name="Bandaranaike D."/>
            <person name="Bellair M."/>
            <person name="Blankenburg K."/>
            <person name="Chao H."/>
            <person name="Dinh H."/>
            <person name="Doddapaneni H."/>
            <person name="Downs B."/>
            <person name="Dugan-Rocha S."/>
            <person name="Elkadiri S."/>
            <person name="Gnanaolivu R.D."/>
            <person name="Hernandez B."/>
            <person name="Javaid M."/>
            <person name="Jayaseelan J.C."/>
            <person name="Lee S."/>
            <person name="Li M."/>
            <person name="Ming W."/>
            <person name="Munidasa M."/>
            <person name="Muniz J."/>
            <person name="Nguyen L."/>
            <person name="Ongeri F."/>
            <person name="Osuji N."/>
            <person name="Pu L.-L."/>
            <person name="Puazo M."/>
            <person name="Qu C."/>
            <person name="Quiroz J."/>
            <person name="Raj R."/>
            <person name="Weissenberger G."/>
            <person name="Xin Y."/>
            <person name="Zou X."/>
            <person name="Han Y."/>
            <person name="Richards S."/>
            <person name="Worley K."/>
            <person name="Muzny D."/>
            <person name="Gibbs R."/>
        </authorList>
    </citation>
    <scope>NUCLEOTIDE SEQUENCE</scope>
    <source>
        <strain evidence="1">Sampled in the wild</strain>
    </source>
</reference>
<reference evidence="1" key="2">
    <citation type="submission" date="2017-10" db="EMBL/GenBank/DDBJ databases">
        <title>Ladona fulva Genome sequencing and assembly.</title>
        <authorList>
            <person name="Murali S."/>
            <person name="Richards S."/>
            <person name="Bandaranaike D."/>
            <person name="Bellair M."/>
            <person name="Blankenburg K."/>
            <person name="Chao H."/>
            <person name="Dinh H."/>
            <person name="Doddapaneni H."/>
            <person name="Dugan-Rocha S."/>
            <person name="Elkadiri S."/>
            <person name="Gnanaolivu R."/>
            <person name="Hernandez B."/>
            <person name="Skinner E."/>
            <person name="Javaid M."/>
            <person name="Lee S."/>
            <person name="Li M."/>
            <person name="Ming W."/>
            <person name="Munidasa M."/>
            <person name="Muniz J."/>
            <person name="Nguyen L."/>
            <person name="Hughes D."/>
            <person name="Osuji N."/>
            <person name="Pu L.-L."/>
            <person name="Puazo M."/>
            <person name="Qu C."/>
            <person name="Quiroz J."/>
            <person name="Raj R."/>
            <person name="Weissenberger G."/>
            <person name="Xin Y."/>
            <person name="Zou X."/>
            <person name="Han Y."/>
            <person name="Worley K."/>
            <person name="Muzny D."/>
            <person name="Gibbs R."/>
        </authorList>
    </citation>
    <scope>NUCLEOTIDE SEQUENCE</scope>
    <source>
        <strain evidence="1">Sampled in the wild</strain>
    </source>
</reference>
<dbReference type="EMBL" id="KZ308992">
    <property type="protein sequence ID" value="KAG8236139.1"/>
    <property type="molecule type" value="Genomic_DNA"/>
</dbReference>
<dbReference type="OrthoDB" id="1101576at2759"/>
<dbReference type="SUPFAM" id="SSF47789">
    <property type="entry name" value="C-terminal domain of RNA polymerase alpha subunit"/>
    <property type="match status" value="1"/>
</dbReference>
<proteinExistence type="predicted"/>
<dbReference type="PANTHER" id="PTHR45913:SF21">
    <property type="entry name" value="DUF4371 DOMAIN-CONTAINING PROTEIN"/>
    <property type="match status" value="1"/>
</dbReference>